<reference evidence="2 3" key="1">
    <citation type="submission" date="2019-03" db="EMBL/GenBank/DDBJ databases">
        <title>Genomic Encyclopedia of Type Strains, Phase IV (KMG-IV): sequencing the most valuable type-strain genomes for metagenomic binning, comparative biology and taxonomic classification.</title>
        <authorList>
            <person name="Goeker M."/>
        </authorList>
    </citation>
    <scope>NUCLEOTIDE SEQUENCE [LARGE SCALE GENOMIC DNA]</scope>
    <source>
        <strain evidence="2 3">DSM 104836</strain>
    </source>
</reference>
<protein>
    <submittedName>
        <fullName evidence="2">Uncharacterized protein</fullName>
    </submittedName>
</protein>
<name>A0A4R3IKA7_9RHOB</name>
<dbReference type="Proteomes" id="UP000295696">
    <property type="component" value="Unassembled WGS sequence"/>
</dbReference>
<evidence type="ECO:0000313" key="3">
    <source>
        <dbReference type="Proteomes" id="UP000295696"/>
    </source>
</evidence>
<feature type="non-terminal residue" evidence="2">
    <location>
        <position position="1"/>
    </location>
</feature>
<dbReference type="RefSeq" id="WP_243652081.1">
    <property type="nucleotide sequence ID" value="NZ_SLZU01000050.1"/>
</dbReference>
<proteinExistence type="predicted"/>
<gene>
    <name evidence="2" type="ORF">EDD52_1508</name>
</gene>
<feature type="region of interest" description="Disordered" evidence="1">
    <location>
        <begin position="1"/>
        <end position="24"/>
    </location>
</feature>
<keyword evidence="3" id="KW-1185">Reference proteome</keyword>
<dbReference type="EMBL" id="SLZU01000050">
    <property type="protein sequence ID" value="TCS49509.1"/>
    <property type="molecule type" value="Genomic_DNA"/>
</dbReference>
<accession>A0A4R3IKA7</accession>
<sequence length="127" mass="13697">RSGEYPKSSSYPAHLKNKGKVEQRTTSLTQGGIVDHIVEVTDGDIAAAGRRLDEVDALLETIASNPNSGVRLTGKLDGWLVRHGGAGHRLAIVFKPDLDAEIIYLALVAFGGRDWMKVASARQIFAD</sequence>
<evidence type="ECO:0000313" key="2">
    <source>
        <dbReference type="EMBL" id="TCS49509.1"/>
    </source>
</evidence>
<organism evidence="2 3">
    <name type="scientific">Primorskyibacter sedentarius</name>
    <dbReference type="NCBI Taxonomy" id="745311"/>
    <lineage>
        <taxon>Bacteria</taxon>
        <taxon>Pseudomonadati</taxon>
        <taxon>Pseudomonadota</taxon>
        <taxon>Alphaproteobacteria</taxon>
        <taxon>Rhodobacterales</taxon>
        <taxon>Roseobacteraceae</taxon>
        <taxon>Primorskyibacter</taxon>
    </lineage>
</organism>
<comment type="caution">
    <text evidence="2">The sequence shown here is derived from an EMBL/GenBank/DDBJ whole genome shotgun (WGS) entry which is preliminary data.</text>
</comment>
<evidence type="ECO:0000256" key="1">
    <source>
        <dbReference type="SAM" id="MobiDB-lite"/>
    </source>
</evidence>
<dbReference type="AlphaFoldDB" id="A0A4R3IKA7"/>